<dbReference type="PROSITE" id="PS00759">
    <property type="entry name" value="ARGE_DAPE_CPG2_2"/>
    <property type="match status" value="1"/>
</dbReference>
<dbReference type="RefSeq" id="WP_006845870.1">
    <property type="nucleotide sequence ID" value="NZ_CP026847.1"/>
</dbReference>
<evidence type="ECO:0000313" key="10">
    <source>
        <dbReference type="Proteomes" id="UP000516446"/>
    </source>
</evidence>
<dbReference type="GO" id="GO:0016805">
    <property type="term" value="F:dipeptidase activity"/>
    <property type="evidence" value="ECO:0007669"/>
    <property type="project" value="UniProtKB-KW"/>
</dbReference>
<dbReference type="Gene3D" id="3.40.630.10">
    <property type="entry name" value="Zn peptidases"/>
    <property type="match status" value="1"/>
</dbReference>
<dbReference type="GO" id="GO:0006526">
    <property type="term" value="P:L-arginine biosynthetic process"/>
    <property type="evidence" value="ECO:0007669"/>
    <property type="project" value="TreeGrafter"/>
</dbReference>
<comment type="similarity">
    <text evidence="2">Belongs to the peptidase M20A family.</text>
</comment>
<dbReference type="InterPro" id="IPR010964">
    <property type="entry name" value="M20A_pepV-rel"/>
</dbReference>
<dbReference type="NCBIfam" id="NF005591">
    <property type="entry name" value="PRK07318.1"/>
    <property type="match status" value="1"/>
</dbReference>
<accession>A0A7H1ML15</accession>
<dbReference type="Gene3D" id="3.30.70.360">
    <property type="match status" value="2"/>
</dbReference>
<evidence type="ECO:0000256" key="5">
    <source>
        <dbReference type="ARBA" id="ARBA00022801"/>
    </source>
</evidence>
<evidence type="ECO:0000256" key="2">
    <source>
        <dbReference type="ARBA" id="ARBA00006247"/>
    </source>
</evidence>
<dbReference type="InterPro" id="IPR001261">
    <property type="entry name" value="ArgE/DapE_CS"/>
</dbReference>
<dbReference type="GO" id="GO:0006508">
    <property type="term" value="P:proteolysis"/>
    <property type="evidence" value="ECO:0007669"/>
    <property type="project" value="UniProtKB-KW"/>
</dbReference>
<keyword evidence="4" id="KW-0479">Metal-binding</keyword>
<dbReference type="InterPro" id="IPR002933">
    <property type="entry name" value="Peptidase_M20"/>
</dbReference>
<dbReference type="SUPFAM" id="SSF53187">
    <property type="entry name" value="Zn-dependent exopeptidases"/>
    <property type="match status" value="1"/>
</dbReference>
<evidence type="ECO:0000256" key="7">
    <source>
        <dbReference type="ARBA" id="ARBA00022997"/>
    </source>
</evidence>
<keyword evidence="10" id="KW-1185">Reference proteome</keyword>
<evidence type="ECO:0000256" key="4">
    <source>
        <dbReference type="ARBA" id="ARBA00022723"/>
    </source>
</evidence>
<protein>
    <submittedName>
        <fullName evidence="9">Dipeptidase PepV</fullName>
    </submittedName>
</protein>
<proteinExistence type="inferred from homology"/>
<keyword evidence="3" id="KW-0645">Protease</keyword>
<organism evidence="9 10">
    <name type="scientific">Weissella koreensis</name>
    <dbReference type="NCBI Taxonomy" id="165096"/>
    <lineage>
        <taxon>Bacteria</taxon>
        <taxon>Bacillati</taxon>
        <taxon>Bacillota</taxon>
        <taxon>Bacilli</taxon>
        <taxon>Lactobacillales</taxon>
        <taxon>Lactobacillaceae</taxon>
        <taxon>Weissella</taxon>
    </lineage>
</organism>
<sequence length="476" mass="51972">MNNKNASEWLAESLKYEDDLLRDLKTLLAIPSVRDDEAATPDAPLGPKTKEALTTWESMAERDGFRTGDFKGLVGYAELGDEDTAESIDVIGHLDVMPEGEGWTKEPFTPVIEDGRLYARGASDDKGPSMIAYYALKMLKDMNVPMKRRVRLVMGIDEESEWTGMEEFFNTKGYPTMGFSPDAEFPIINGEKGNVSQVVRFAGTNGGTVELRDFKAGQRPNMVPGTAVAHVTVQDPQMLVSGLERYLAGEKRAKAEIEVEGHLATITFYGKQVHGASPETGLNAGTFLANFLQQYDFGGNAKGFLTFLGTAVHDDSTAFRIGALKHDDLMGDLSMNIGIQRFEADKDGFVNLNFRYPQNTNPEEIGKAVTGALTPDFDATVAVEGHAQGPHYVSGEDPLVTTLLDVYRKHTGLPAAEQVIGGGTFGRLLDRGVAFGAMFEGVPDTMHQPDEFYPVADLTRSMAIFAEAIYRLANEA</sequence>
<dbReference type="GO" id="GO:0008270">
    <property type="term" value="F:zinc ion binding"/>
    <property type="evidence" value="ECO:0007669"/>
    <property type="project" value="InterPro"/>
</dbReference>
<evidence type="ECO:0000256" key="1">
    <source>
        <dbReference type="ARBA" id="ARBA00001947"/>
    </source>
</evidence>
<evidence type="ECO:0000313" key="9">
    <source>
        <dbReference type="EMBL" id="QNT64151.1"/>
    </source>
</evidence>
<dbReference type="PANTHER" id="PTHR43808:SF31">
    <property type="entry name" value="N-ACETYL-L-CITRULLINE DEACETYLASE"/>
    <property type="match status" value="1"/>
</dbReference>
<dbReference type="NCBIfam" id="TIGR01887">
    <property type="entry name" value="dipeptidaselike"/>
    <property type="match status" value="1"/>
</dbReference>
<dbReference type="InterPro" id="IPR036264">
    <property type="entry name" value="Bact_exopeptidase_dim_dom"/>
</dbReference>
<dbReference type="Proteomes" id="UP000516446">
    <property type="component" value="Chromosome"/>
</dbReference>
<keyword evidence="6" id="KW-0862">Zinc</keyword>
<dbReference type="EMBL" id="CP043431">
    <property type="protein sequence ID" value="QNT64151.1"/>
    <property type="molecule type" value="Genomic_DNA"/>
</dbReference>
<evidence type="ECO:0000256" key="3">
    <source>
        <dbReference type="ARBA" id="ARBA00022670"/>
    </source>
</evidence>
<name>A0A7H1ML15_9LACO</name>
<keyword evidence="5" id="KW-0378">Hydrolase</keyword>
<keyword evidence="8" id="KW-0482">Metalloprotease</keyword>
<reference evidence="9 10" key="1">
    <citation type="submission" date="2019-08" db="EMBL/GenBank/DDBJ databases">
        <authorList>
            <person name="Chang H.C."/>
            <person name="Mun S.Y."/>
        </authorList>
    </citation>
    <scope>NUCLEOTIDE SEQUENCE [LARGE SCALE GENOMIC DNA]</scope>
    <source>
        <strain evidence="9 10">SK</strain>
    </source>
</reference>
<dbReference type="AlphaFoldDB" id="A0A7H1ML15"/>
<dbReference type="CDD" id="cd03888">
    <property type="entry name" value="M20_PepV"/>
    <property type="match status" value="1"/>
</dbReference>
<dbReference type="OMA" id="EPMYRNP"/>
<evidence type="ECO:0000256" key="8">
    <source>
        <dbReference type="ARBA" id="ARBA00023049"/>
    </source>
</evidence>
<comment type="cofactor">
    <cofactor evidence="1">
        <name>Zn(2+)</name>
        <dbReference type="ChEBI" id="CHEBI:29105"/>
    </cofactor>
</comment>
<dbReference type="GO" id="GO:0008777">
    <property type="term" value="F:acetylornithine deacetylase activity"/>
    <property type="evidence" value="ECO:0007669"/>
    <property type="project" value="TreeGrafter"/>
</dbReference>
<dbReference type="PANTHER" id="PTHR43808">
    <property type="entry name" value="ACETYLORNITHINE DEACETYLASE"/>
    <property type="match status" value="1"/>
</dbReference>
<dbReference type="InterPro" id="IPR050072">
    <property type="entry name" value="Peptidase_M20A"/>
</dbReference>
<evidence type="ECO:0000256" key="6">
    <source>
        <dbReference type="ARBA" id="ARBA00022833"/>
    </source>
</evidence>
<keyword evidence="7" id="KW-0224">Dipeptidase</keyword>
<gene>
    <name evidence="9" type="primary">pepV</name>
    <name evidence="9" type="ORF">FY536_02185</name>
</gene>
<dbReference type="SUPFAM" id="SSF55031">
    <property type="entry name" value="Bacterial exopeptidase dimerisation domain"/>
    <property type="match status" value="1"/>
</dbReference>
<dbReference type="Pfam" id="PF01546">
    <property type="entry name" value="Peptidase_M20"/>
    <property type="match status" value="1"/>
</dbReference>
<dbReference type="GO" id="GO:0008237">
    <property type="term" value="F:metallopeptidase activity"/>
    <property type="evidence" value="ECO:0007669"/>
    <property type="project" value="UniProtKB-KW"/>
</dbReference>